<dbReference type="SUPFAM" id="SSF54593">
    <property type="entry name" value="Glyoxalase/Bleomycin resistance protein/Dihydroxybiphenyl dioxygenase"/>
    <property type="match status" value="2"/>
</dbReference>
<comment type="cofactor">
    <cofactor evidence="1 8">
        <name>Zn(2+)</name>
        <dbReference type="ChEBI" id="CHEBI:29105"/>
    </cofactor>
</comment>
<gene>
    <name evidence="12" type="ORF">SCF082_LOCUS18692</name>
</gene>
<keyword evidence="9" id="KW-0732">Signal</keyword>
<evidence type="ECO:0000313" key="13">
    <source>
        <dbReference type="Proteomes" id="UP001642464"/>
    </source>
</evidence>
<dbReference type="Proteomes" id="UP001642464">
    <property type="component" value="Unassembled WGS sequence"/>
</dbReference>
<comment type="pathway">
    <text evidence="2 8">Secondary metabolite metabolism; methylglyoxal degradation; (R)-lactate from methylglyoxal: step 1/2.</text>
</comment>
<evidence type="ECO:0000256" key="5">
    <source>
        <dbReference type="ARBA" id="ARBA00022723"/>
    </source>
</evidence>
<keyword evidence="6 8" id="KW-0862">Zinc</keyword>
<dbReference type="PROSITE" id="PS00934">
    <property type="entry name" value="GLYOXALASE_I_1"/>
    <property type="match status" value="1"/>
</dbReference>
<dbReference type="SUPFAM" id="SSF52540">
    <property type="entry name" value="P-loop containing nucleoside triphosphate hydrolases"/>
    <property type="match status" value="1"/>
</dbReference>
<dbReference type="CDD" id="cd07233">
    <property type="entry name" value="GlxI_Zn"/>
    <property type="match status" value="2"/>
</dbReference>
<organism evidence="12 13">
    <name type="scientific">Durusdinium trenchii</name>
    <dbReference type="NCBI Taxonomy" id="1381693"/>
    <lineage>
        <taxon>Eukaryota</taxon>
        <taxon>Sar</taxon>
        <taxon>Alveolata</taxon>
        <taxon>Dinophyceae</taxon>
        <taxon>Suessiales</taxon>
        <taxon>Symbiodiniaceae</taxon>
        <taxon>Durusdinium</taxon>
    </lineage>
</organism>
<dbReference type="InterPro" id="IPR029068">
    <property type="entry name" value="Glyas_Bleomycin-R_OHBP_Dase"/>
</dbReference>
<evidence type="ECO:0000256" key="4">
    <source>
        <dbReference type="ARBA" id="ARBA00012081"/>
    </source>
</evidence>
<dbReference type="PROSITE" id="PS51819">
    <property type="entry name" value="VOC"/>
    <property type="match status" value="2"/>
</dbReference>
<keyword evidence="7 8" id="KW-0456">Lyase</keyword>
<reference evidence="12 13" key="1">
    <citation type="submission" date="2024-02" db="EMBL/GenBank/DDBJ databases">
        <authorList>
            <person name="Chen Y."/>
            <person name="Shah S."/>
            <person name="Dougan E. K."/>
            <person name="Thang M."/>
            <person name="Chan C."/>
        </authorList>
    </citation>
    <scope>NUCLEOTIDE SEQUENCE [LARGE SCALE GENOMIC DNA]</scope>
</reference>
<dbReference type="PROSITE" id="PS00935">
    <property type="entry name" value="GLYOXALASE_I_2"/>
    <property type="match status" value="2"/>
</dbReference>
<keyword evidence="5 8" id="KW-0479">Metal-binding</keyword>
<dbReference type="InterPro" id="IPR037523">
    <property type="entry name" value="VOC_core"/>
</dbReference>
<dbReference type="InterPro" id="IPR001650">
    <property type="entry name" value="Helicase_C-like"/>
</dbReference>
<dbReference type="EC" id="4.4.1.5" evidence="4 8"/>
<feature type="signal peptide" evidence="9">
    <location>
        <begin position="1"/>
        <end position="17"/>
    </location>
</feature>
<evidence type="ECO:0000256" key="3">
    <source>
        <dbReference type="ARBA" id="ARBA00010363"/>
    </source>
</evidence>
<evidence type="ECO:0000313" key="12">
    <source>
        <dbReference type="EMBL" id="CAK9029217.1"/>
    </source>
</evidence>
<evidence type="ECO:0000256" key="8">
    <source>
        <dbReference type="RuleBase" id="RU361179"/>
    </source>
</evidence>
<dbReference type="NCBIfam" id="TIGR00068">
    <property type="entry name" value="glyox_I"/>
    <property type="match status" value="2"/>
</dbReference>
<dbReference type="Pfam" id="PF00271">
    <property type="entry name" value="Helicase_C"/>
    <property type="match status" value="1"/>
</dbReference>
<evidence type="ECO:0000259" key="10">
    <source>
        <dbReference type="PROSITE" id="PS51194"/>
    </source>
</evidence>
<dbReference type="PROSITE" id="PS51194">
    <property type="entry name" value="HELICASE_CTER"/>
    <property type="match status" value="1"/>
</dbReference>
<dbReference type="Gene3D" id="3.10.180.10">
    <property type="entry name" value="2,3-Dihydroxybiphenyl 1,2-Dioxygenase, domain 1"/>
    <property type="match status" value="2"/>
</dbReference>
<feature type="chain" id="PRO_5045194480" description="Lactoylglutathione lyase" evidence="9">
    <location>
        <begin position="18"/>
        <end position="867"/>
    </location>
</feature>
<feature type="domain" description="Helicase C-terminal" evidence="10">
    <location>
        <begin position="721"/>
        <end position="867"/>
    </location>
</feature>
<dbReference type="PANTHER" id="PTHR10374">
    <property type="entry name" value="LACTOYLGLUTATHIONE LYASE GLYOXALASE I"/>
    <property type="match status" value="1"/>
</dbReference>
<evidence type="ECO:0000256" key="6">
    <source>
        <dbReference type="ARBA" id="ARBA00022833"/>
    </source>
</evidence>
<evidence type="ECO:0000256" key="2">
    <source>
        <dbReference type="ARBA" id="ARBA00005008"/>
    </source>
</evidence>
<dbReference type="Gene3D" id="3.40.50.300">
    <property type="entry name" value="P-loop containing nucleotide triphosphate hydrolases"/>
    <property type="match status" value="2"/>
</dbReference>
<evidence type="ECO:0000256" key="9">
    <source>
        <dbReference type="SAM" id="SignalP"/>
    </source>
</evidence>
<evidence type="ECO:0000256" key="1">
    <source>
        <dbReference type="ARBA" id="ARBA00001947"/>
    </source>
</evidence>
<dbReference type="InterPro" id="IPR004360">
    <property type="entry name" value="Glyas_Fos-R_dOase_dom"/>
</dbReference>
<dbReference type="InterPro" id="IPR027417">
    <property type="entry name" value="P-loop_NTPase"/>
</dbReference>
<dbReference type="InterPro" id="IPR004361">
    <property type="entry name" value="Glyoxalase_1"/>
</dbReference>
<name>A0ABP0KQT2_9DINO</name>
<comment type="caution">
    <text evidence="12">The sequence shown here is derived from an EMBL/GenBank/DDBJ whole genome shotgun (WGS) entry which is preliminary data.</text>
</comment>
<protein>
    <recommendedName>
        <fullName evidence="4 8">Lactoylglutathione lyase</fullName>
        <ecNumber evidence="4 8">4.4.1.5</ecNumber>
    </recommendedName>
    <alternativeName>
        <fullName evidence="8">Glyoxalase I</fullName>
    </alternativeName>
</protein>
<feature type="domain" description="VOC" evidence="11">
    <location>
        <begin position="83"/>
        <end position="237"/>
    </location>
</feature>
<sequence>MFLFILFLSTFFSQIWGDLKDFAELWSISPAESPTTKPSMLKHVKTFDPTSRAQDFIKPFEVGAAIAGVAARRFRTSVGAKPSWQQSMLRIKDPEKSLDFYRDKMGMRLIDKLDFESMAFSLYFLASVPAEEKTPEPGTSEAHQYLWTFPGTTLELTHNYGSEKEAGAIYHPGNEPQEGNKRDGFGHVAFSVHDVYEFSDELQKSGVKFQKKLDEGRMKGLAFALDPDGYWVELLRGGVKGRNTLAQTMLRVKDPKKSLDFYTKHMGMTLLTHHDYDDFSLYYLGTIPEGATEFPDDRPVLELTHNHGTENDADFQHYNGNEAERKGFGHVGFLVDDVYETCKELEEAGYAMQKAPDAGSMKGLAFARDPDGYWDVVIIFDEADDIIKDGDDEGTQARTVLDFMPKNRVLGFFSATWPRRTHEMARRHLRHDAVMVYATTECESNAAGFCLECRFVVQRFEASPQIETDARKGKRKWLAQTSEEPAVAALSRIKMKAEQLGDEVAKTGTHPGSMPLAWAVLRPSDEPPEARRMRLGLARRTRPEDQHHPIRKLRRQRHPIIREPGPEDPRKIDKGSALLRGLLGDDVCADQVATAVVKAFHGSRHRLMALATALKSNEALRDSIRQAGPQGAAALAQQDPRDWANGELQAKRRRWMQEALREAKVPSGHMAVCPECGGKAFVNTGRAGSGRAARLSKQYAHFKCTEKACGKETHIQEGQEKLKGALKMLQKRLEGNTSTVGVFCNKPETVNKVAKYLEVQLQVRVVPVHELMDHAECTQAQILVATSMLGRGYNFPKMQWLINYDMPDNLLEYMCRVRLASRCDVPGYSLTFLAAHDLLQVRELKVLLEHLGQDNGMPYPTVELVVE</sequence>
<comment type="similarity">
    <text evidence="3 8">Belongs to the glyoxalase I family.</text>
</comment>
<dbReference type="Pfam" id="PF00903">
    <property type="entry name" value="Glyoxalase"/>
    <property type="match status" value="2"/>
</dbReference>
<comment type="function">
    <text evidence="8">Catalyzes the conversion of hemimercaptal, formed from methylglyoxal and glutathione, to S-lactoylglutathione.</text>
</comment>
<comment type="catalytic activity">
    <reaction evidence="8">
        <text>(R)-S-lactoylglutathione = methylglyoxal + glutathione</text>
        <dbReference type="Rhea" id="RHEA:19069"/>
        <dbReference type="ChEBI" id="CHEBI:17158"/>
        <dbReference type="ChEBI" id="CHEBI:57474"/>
        <dbReference type="ChEBI" id="CHEBI:57925"/>
        <dbReference type="EC" id="4.4.1.5"/>
    </reaction>
</comment>
<dbReference type="EMBL" id="CAXAMM010012558">
    <property type="protein sequence ID" value="CAK9029217.1"/>
    <property type="molecule type" value="Genomic_DNA"/>
</dbReference>
<evidence type="ECO:0000259" key="11">
    <source>
        <dbReference type="PROSITE" id="PS51819"/>
    </source>
</evidence>
<accession>A0ABP0KQT2</accession>
<dbReference type="InterPro" id="IPR018146">
    <property type="entry name" value="Glyoxalase_1_CS"/>
</dbReference>
<keyword evidence="13" id="KW-1185">Reference proteome</keyword>
<feature type="domain" description="VOC" evidence="11">
    <location>
        <begin position="244"/>
        <end position="380"/>
    </location>
</feature>
<dbReference type="GO" id="GO:0016829">
    <property type="term" value="F:lyase activity"/>
    <property type="evidence" value="ECO:0007669"/>
    <property type="project" value="UniProtKB-KW"/>
</dbReference>
<dbReference type="PANTHER" id="PTHR10374:SF30">
    <property type="entry name" value="LACTOYLGLUTATHIONE LYASE"/>
    <property type="match status" value="1"/>
</dbReference>
<evidence type="ECO:0000256" key="7">
    <source>
        <dbReference type="ARBA" id="ARBA00023239"/>
    </source>
</evidence>
<proteinExistence type="inferred from homology"/>